<dbReference type="PANTHER" id="PTHR24133:SF40">
    <property type="entry name" value="ANKYRIN REPEAT DOMAIN 44"/>
    <property type="match status" value="1"/>
</dbReference>
<evidence type="ECO:0000313" key="3">
    <source>
        <dbReference type="Proteomes" id="UP000649617"/>
    </source>
</evidence>
<comment type="caution">
    <text evidence="2">The sequence shown here is derived from an EMBL/GenBank/DDBJ whole genome shotgun (WGS) entry which is preliminary data.</text>
</comment>
<dbReference type="PANTHER" id="PTHR24133">
    <property type="entry name" value="ANKYRIN DOMAIN-CONTAINING"/>
    <property type="match status" value="1"/>
</dbReference>
<dbReference type="AlphaFoldDB" id="A0A812IPV1"/>
<dbReference type="PROSITE" id="PS50088">
    <property type="entry name" value="ANK_REPEAT"/>
    <property type="match status" value="2"/>
</dbReference>
<protein>
    <submittedName>
        <fullName evidence="2">Ank2 protein</fullName>
    </submittedName>
</protein>
<name>A0A812IPV1_SYMPI</name>
<dbReference type="SUPFAM" id="SSF48403">
    <property type="entry name" value="Ankyrin repeat"/>
    <property type="match status" value="1"/>
</dbReference>
<sequence length="687" mass="75363">MLRKLQKHNPELARRHVVQLLDAFVHEENFYCIVMEPLAMSLRNLLQAVGWAHEGYAQLGGDGGKLRRIVPGNAAALLACGPKAGFNGAPMSCSAGLISTYSHTLVKEIRMRLQLDPSGLSRLAEMPAGHHPQLHPMWVVAMQDLLQISGLLVECQPSFHSVFVSHQWLGKHHPDEKGSQFAILQEAFRNIIAGRIDVELDIPLQWTGYKRVLLPRDRQQLRNAHVWLDWFSIPQIEVKEGNEEGQMRGDVFLAVKSIPFYVETCKLFVALVPTLQHNDFHGECNYCTWLSRGWCRMEIWCNLLSHGTEAPFVVIQDSDHAEFAMPVHWVRESAHDGYFTVESDRARVAKVMQTAFEAKLGSLHGSPNRLDLFRYLVAGQNRLLGLPNSPLTVECFPARFGFQSMEAAVKAKMGIVATACAVLAEDVGMLRHLVAAGAELNPQLPGVMEAGLTRGWTPLHLAASHCHSSVVEELLKLKANPNACNLAGMPCLGFCSNVEAVDLLLSNRAEVNFAKPPGGLTPLALSCIFCAPTSVMGRLLKARADPNDRGCGVGQAALSTLAVSADGNANLPEAVQLLLHARADINLAGRARGVARLYGLLCRLGSCRKQPLLERFLAEGSCTALGIAALLGREQLVRLLLKAHADPELPNNRGHTAIQLANRACIVQVLQAETKHQIFADEDVFNI</sequence>
<evidence type="ECO:0000313" key="2">
    <source>
        <dbReference type="EMBL" id="CAE7153847.1"/>
    </source>
</evidence>
<dbReference type="Proteomes" id="UP000649617">
    <property type="component" value="Unassembled WGS sequence"/>
</dbReference>
<keyword evidence="1" id="KW-0040">ANK repeat</keyword>
<evidence type="ECO:0000256" key="1">
    <source>
        <dbReference type="PROSITE-ProRule" id="PRU00023"/>
    </source>
</evidence>
<accession>A0A812IPV1</accession>
<organism evidence="2 3">
    <name type="scientific">Symbiodinium pilosum</name>
    <name type="common">Dinoflagellate</name>
    <dbReference type="NCBI Taxonomy" id="2952"/>
    <lineage>
        <taxon>Eukaryota</taxon>
        <taxon>Sar</taxon>
        <taxon>Alveolata</taxon>
        <taxon>Dinophyceae</taxon>
        <taxon>Suessiales</taxon>
        <taxon>Symbiodiniaceae</taxon>
        <taxon>Symbiodinium</taxon>
    </lineage>
</organism>
<dbReference type="InterPro" id="IPR052391">
    <property type="entry name" value="E3_Ligase-Neurotoxin"/>
</dbReference>
<keyword evidence="3" id="KW-1185">Reference proteome</keyword>
<dbReference type="InterPro" id="IPR036770">
    <property type="entry name" value="Ankyrin_rpt-contain_sf"/>
</dbReference>
<gene>
    <name evidence="2" type="primary">Ank2</name>
    <name evidence="2" type="ORF">SPIL2461_LOCUS281</name>
</gene>
<feature type="repeat" description="ANK" evidence="1">
    <location>
        <begin position="620"/>
        <end position="652"/>
    </location>
</feature>
<dbReference type="EMBL" id="CAJNIZ010000114">
    <property type="protein sequence ID" value="CAE7153847.1"/>
    <property type="molecule type" value="Genomic_DNA"/>
</dbReference>
<dbReference type="Gene3D" id="1.25.40.20">
    <property type="entry name" value="Ankyrin repeat-containing domain"/>
    <property type="match status" value="2"/>
</dbReference>
<dbReference type="PROSITE" id="PS50297">
    <property type="entry name" value="ANK_REP_REGION"/>
    <property type="match status" value="1"/>
</dbReference>
<dbReference type="InterPro" id="IPR002110">
    <property type="entry name" value="Ankyrin_rpt"/>
</dbReference>
<proteinExistence type="predicted"/>
<dbReference type="SMART" id="SM00248">
    <property type="entry name" value="ANK"/>
    <property type="match status" value="6"/>
</dbReference>
<dbReference type="Pfam" id="PF00023">
    <property type="entry name" value="Ank"/>
    <property type="match status" value="2"/>
</dbReference>
<reference evidence="2" key="1">
    <citation type="submission" date="2021-02" db="EMBL/GenBank/DDBJ databases">
        <authorList>
            <person name="Dougan E. K."/>
            <person name="Rhodes N."/>
            <person name="Thang M."/>
            <person name="Chan C."/>
        </authorList>
    </citation>
    <scope>NUCLEOTIDE SEQUENCE</scope>
</reference>
<feature type="repeat" description="ANK" evidence="1">
    <location>
        <begin position="454"/>
        <end position="486"/>
    </location>
</feature>
<dbReference type="OrthoDB" id="419854at2759"/>